<dbReference type="GO" id="GO:0016740">
    <property type="term" value="F:transferase activity"/>
    <property type="evidence" value="ECO:0007669"/>
    <property type="project" value="UniProtKB-KW"/>
</dbReference>
<evidence type="ECO:0000256" key="5">
    <source>
        <dbReference type="ARBA" id="ARBA00022842"/>
    </source>
</evidence>
<evidence type="ECO:0000313" key="10">
    <source>
        <dbReference type="Proteomes" id="UP001595969"/>
    </source>
</evidence>
<dbReference type="Gene3D" id="1.10.600.10">
    <property type="entry name" value="Farnesyl Diphosphate Synthase"/>
    <property type="match status" value="1"/>
</dbReference>
<dbReference type="EMBL" id="JBHSGS010000065">
    <property type="protein sequence ID" value="MFC4720570.1"/>
    <property type="molecule type" value="Genomic_DNA"/>
</dbReference>
<keyword evidence="6" id="KW-0414">Isoprene biosynthesis</keyword>
<evidence type="ECO:0000256" key="6">
    <source>
        <dbReference type="ARBA" id="ARBA00023229"/>
    </source>
</evidence>
<dbReference type="InterPro" id="IPR008949">
    <property type="entry name" value="Isoprenoid_synthase_dom_sf"/>
</dbReference>
<dbReference type="EC" id="2.5.1.-" evidence="9"/>
<dbReference type="InterPro" id="IPR053378">
    <property type="entry name" value="Prenyl_diphosphate_synthase"/>
</dbReference>
<dbReference type="PANTHER" id="PTHR43281:SF1">
    <property type="entry name" value="FARNESYL DIPHOSPHATE SYNTHASE"/>
    <property type="match status" value="1"/>
</dbReference>
<evidence type="ECO:0000256" key="2">
    <source>
        <dbReference type="ARBA" id="ARBA00006706"/>
    </source>
</evidence>
<dbReference type="Proteomes" id="UP001595969">
    <property type="component" value="Unassembled WGS sequence"/>
</dbReference>
<gene>
    <name evidence="9" type="ORF">ACFO5I_12635</name>
</gene>
<feature type="coiled-coil region" evidence="8">
    <location>
        <begin position="250"/>
        <end position="277"/>
    </location>
</feature>
<dbReference type="RefSeq" id="WP_204652949.1">
    <property type="nucleotide sequence ID" value="NZ_JAFBFD010000003.1"/>
</dbReference>
<comment type="similarity">
    <text evidence="2 7">Belongs to the FPP/GGPP synthase family.</text>
</comment>
<dbReference type="SUPFAM" id="SSF48576">
    <property type="entry name" value="Terpenoid synthases"/>
    <property type="match status" value="1"/>
</dbReference>
<accession>A0ABV9MZ32</accession>
<name>A0ABV9MZ32_9ENTE</name>
<comment type="cofactor">
    <cofactor evidence="1">
        <name>Mg(2+)</name>
        <dbReference type="ChEBI" id="CHEBI:18420"/>
    </cofactor>
</comment>
<evidence type="ECO:0000313" key="9">
    <source>
        <dbReference type="EMBL" id="MFC4720570.1"/>
    </source>
</evidence>
<proteinExistence type="inferred from homology"/>
<keyword evidence="10" id="KW-1185">Reference proteome</keyword>
<dbReference type="CDD" id="cd00685">
    <property type="entry name" value="Trans_IPPS_HT"/>
    <property type="match status" value="1"/>
</dbReference>
<keyword evidence="3 7" id="KW-0808">Transferase</keyword>
<evidence type="ECO:0000256" key="4">
    <source>
        <dbReference type="ARBA" id="ARBA00022723"/>
    </source>
</evidence>
<organism evidence="9 10">
    <name type="scientific">Enterococcus lemanii</name>
    <dbReference type="NCBI Taxonomy" id="1159752"/>
    <lineage>
        <taxon>Bacteria</taxon>
        <taxon>Bacillati</taxon>
        <taxon>Bacillota</taxon>
        <taxon>Bacilli</taxon>
        <taxon>Lactobacillales</taxon>
        <taxon>Enterococcaceae</taxon>
        <taxon>Enterococcus</taxon>
    </lineage>
</organism>
<comment type="caution">
    <text evidence="9">The sequence shown here is derived from an EMBL/GenBank/DDBJ whole genome shotgun (WGS) entry which is preliminary data.</text>
</comment>
<evidence type="ECO:0000256" key="1">
    <source>
        <dbReference type="ARBA" id="ARBA00001946"/>
    </source>
</evidence>
<keyword evidence="5" id="KW-0460">Magnesium</keyword>
<reference evidence="10" key="1">
    <citation type="journal article" date="2019" name="Int. J. Syst. Evol. Microbiol.">
        <title>The Global Catalogue of Microorganisms (GCM) 10K type strain sequencing project: providing services to taxonomists for standard genome sequencing and annotation.</title>
        <authorList>
            <consortium name="The Broad Institute Genomics Platform"/>
            <consortium name="The Broad Institute Genome Sequencing Center for Infectious Disease"/>
            <person name="Wu L."/>
            <person name="Ma J."/>
        </authorList>
    </citation>
    <scope>NUCLEOTIDE SEQUENCE [LARGE SCALE GENOMIC DNA]</scope>
    <source>
        <strain evidence="10">CGMCC 1.19032</strain>
    </source>
</reference>
<evidence type="ECO:0000256" key="8">
    <source>
        <dbReference type="SAM" id="Coils"/>
    </source>
</evidence>
<dbReference type="PROSITE" id="PS00723">
    <property type="entry name" value="POLYPRENYL_SYNTHASE_1"/>
    <property type="match status" value="1"/>
</dbReference>
<dbReference type="InterPro" id="IPR033749">
    <property type="entry name" value="Polyprenyl_synt_CS"/>
</dbReference>
<protein>
    <submittedName>
        <fullName evidence="9">Polyprenyl synthetase family protein</fullName>
        <ecNumber evidence="9">2.5.1.-</ecNumber>
    </submittedName>
</protein>
<keyword evidence="4" id="KW-0479">Metal-binding</keyword>
<dbReference type="Pfam" id="PF00348">
    <property type="entry name" value="polyprenyl_synt"/>
    <property type="match status" value="1"/>
</dbReference>
<keyword evidence="8" id="KW-0175">Coiled coil</keyword>
<sequence>MSQLAIFQKWALEKTEKEMLRFISEQTGQKDLASSMLYSVEAGGKRVRPLLLLATVASFNQEVTFSCIQVAAALEMLHTYSLIHDDLPAMDDDDLRRGKPTNHKVYGEGMAILAGDGLLTLSFQLLSQAQLPFDQKILLIQQFAQAAGPKGMIAGQAADILGEGQTLDLVALKQIHAHKTGDLIRFAFKAGGILAKQTEETVATLDEIAQHLGLAFQIRDDLLDIVSTTEALGKQTQKDHLLEKNTYPALLGLDGAKQALENELTAAKKQLEQLKTNEFDFHLLEEVIQLFSLAKGV</sequence>
<dbReference type="InterPro" id="IPR000092">
    <property type="entry name" value="Polyprenyl_synt"/>
</dbReference>
<dbReference type="SFLD" id="SFLDG01017">
    <property type="entry name" value="Polyprenyl_Transferase_Like"/>
    <property type="match status" value="1"/>
</dbReference>
<dbReference type="PANTHER" id="PTHR43281">
    <property type="entry name" value="FARNESYL DIPHOSPHATE SYNTHASE"/>
    <property type="match status" value="1"/>
</dbReference>
<evidence type="ECO:0000256" key="7">
    <source>
        <dbReference type="RuleBase" id="RU004466"/>
    </source>
</evidence>
<evidence type="ECO:0000256" key="3">
    <source>
        <dbReference type="ARBA" id="ARBA00022679"/>
    </source>
</evidence>
<dbReference type="SFLD" id="SFLDS00005">
    <property type="entry name" value="Isoprenoid_Synthase_Type_I"/>
    <property type="match status" value="1"/>
</dbReference>
<dbReference type="PROSITE" id="PS00444">
    <property type="entry name" value="POLYPRENYL_SYNTHASE_2"/>
    <property type="match status" value="1"/>
</dbReference>
<dbReference type="NCBIfam" id="NF045485">
    <property type="entry name" value="FPPsyn"/>
    <property type="match status" value="1"/>
</dbReference>